<dbReference type="AlphaFoldDB" id="A0AAP2DN71"/>
<sequence length="167" mass="19216">MAQDTLFLKKEIEPQHGIAIFLYETQHQPWFEKLNRAWIEKYFWMEPVDFQVLQHPDEHIIKKGGFIFMASYGNEIAGTVALKFVSPGIYEFTKMAVDDKFQGKKIGKALAEVAIAQAKALGADKIILYSNTRLETAITLYRKLGFVEVPVDGPYKRSDIKMELNLW</sequence>
<dbReference type="InterPro" id="IPR000182">
    <property type="entry name" value="GNAT_dom"/>
</dbReference>
<dbReference type="Proteomes" id="UP001319200">
    <property type="component" value="Unassembled WGS sequence"/>
</dbReference>
<dbReference type="PROSITE" id="PS51186">
    <property type="entry name" value="GNAT"/>
    <property type="match status" value="1"/>
</dbReference>
<evidence type="ECO:0000313" key="3">
    <source>
        <dbReference type="Proteomes" id="UP001319200"/>
    </source>
</evidence>
<keyword evidence="3" id="KW-1185">Reference proteome</keyword>
<feature type="domain" description="N-acetyltransferase" evidence="1">
    <location>
        <begin position="18"/>
        <end position="167"/>
    </location>
</feature>
<dbReference type="EMBL" id="JAHESF010000025">
    <property type="protein sequence ID" value="MBT1699455.1"/>
    <property type="molecule type" value="Genomic_DNA"/>
</dbReference>
<name>A0AAP2DN71_9BACT</name>
<accession>A0AAP2DN71</accession>
<organism evidence="2 3">
    <name type="scientific">Chryseosolibacter histidini</name>
    <dbReference type="NCBI Taxonomy" id="2782349"/>
    <lineage>
        <taxon>Bacteria</taxon>
        <taxon>Pseudomonadati</taxon>
        <taxon>Bacteroidota</taxon>
        <taxon>Cytophagia</taxon>
        <taxon>Cytophagales</taxon>
        <taxon>Chryseotaleaceae</taxon>
        <taxon>Chryseosolibacter</taxon>
    </lineage>
</organism>
<proteinExistence type="predicted"/>
<gene>
    <name evidence="2" type="ORF">KK083_21335</name>
</gene>
<reference evidence="2 3" key="1">
    <citation type="submission" date="2021-05" db="EMBL/GenBank/DDBJ databases">
        <title>A Polyphasic approach of four new species of the genus Ohtaekwangia: Ohtaekwangia histidinii sp. nov., Ohtaekwangia cretensis sp. nov., Ohtaekwangia indiensis sp. nov., Ohtaekwangia reichenbachii sp. nov. from diverse environment.</title>
        <authorList>
            <person name="Octaviana S."/>
        </authorList>
    </citation>
    <scope>NUCLEOTIDE SEQUENCE [LARGE SCALE GENOMIC DNA]</scope>
    <source>
        <strain evidence="2 3">PWU4</strain>
    </source>
</reference>
<evidence type="ECO:0000259" key="1">
    <source>
        <dbReference type="PROSITE" id="PS51186"/>
    </source>
</evidence>
<dbReference type="GO" id="GO:0016747">
    <property type="term" value="F:acyltransferase activity, transferring groups other than amino-acyl groups"/>
    <property type="evidence" value="ECO:0007669"/>
    <property type="project" value="InterPro"/>
</dbReference>
<dbReference type="InterPro" id="IPR016181">
    <property type="entry name" value="Acyl_CoA_acyltransferase"/>
</dbReference>
<keyword evidence="2" id="KW-0808">Transferase</keyword>
<dbReference type="PANTHER" id="PTHR43305">
    <property type="entry name" value="FAMILY N-ACETYLTRANSFERASE, PUTATIVE (AFU_ORTHOLOGUE AFUA_2G01380)-RELATED"/>
    <property type="match status" value="1"/>
</dbReference>
<dbReference type="CDD" id="cd04301">
    <property type="entry name" value="NAT_SF"/>
    <property type="match status" value="1"/>
</dbReference>
<dbReference type="Pfam" id="PF00583">
    <property type="entry name" value="Acetyltransf_1"/>
    <property type="match status" value="1"/>
</dbReference>
<protein>
    <submittedName>
        <fullName evidence="2">GNAT family N-acetyltransferase</fullName>
        <ecNumber evidence="2">2.3.1.-</ecNumber>
    </submittedName>
</protein>
<dbReference type="Gene3D" id="3.40.630.30">
    <property type="match status" value="1"/>
</dbReference>
<evidence type="ECO:0000313" key="2">
    <source>
        <dbReference type="EMBL" id="MBT1699455.1"/>
    </source>
</evidence>
<dbReference type="InterPro" id="IPR052777">
    <property type="entry name" value="Acetyltransferase_Enz"/>
</dbReference>
<comment type="caution">
    <text evidence="2">The sequence shown here is derived from an EMBL/GenBank/DDBJ whole genome shotgun (WGS) entry which is preliminary data.</text>
</comment>
<dbReference type="PANTHER" id="PTHR43305:SF1">
    <property type="entry name" value="FAMILY N-ACETYLTRANSFERASE, PUTATIVE (AFU_ORTHOLOGUE AFUA_2G01380)-RELATED"/>
    <property type="match status" value="1"/>
</dbReference>
<keyword evidence="2" id="KW-0012">Acyltransferase</keyword>
<dbReference type="RefSeq" id="WP_254167422.1">
    <property type="nucleotide sequence ID" value="NZ_JAHESF010000025.1"/>
</dbReference>
<dbReference type="SUPFAM" id="SSF55729">
    <property type="entry name" value="Acyl-CoA N-acyltransferases (Nat)"/>
    <property type="match status" value="1"/>
</dbReference>
<dbReference type="EC" id="2.3.1.-" evidence="2"/>